<reference evidence="2 3" key="1">
    <citation type="submission" date="2020-08" db="EMBL/GenBank/DDBJ databases">
        <title>Genome sequence of Sphingomonas lutea KCTC 23642T.</title>
        <authorList>
            <person name="Hyun D.-W."/>
            <person name="Bae J.-W."/>
        </authorList>
    </citation>
    <scope>NUCLEOTIDE SEQUENCE [LARGE SCALE GENOMIC DNA]</scope>
    <source>
        <strain evidence="2 3">KCTC 23642</strain>
    </source>
</reference>
<accession>A0A7G9SFA2</accession>
<evidence type="ECO:0000313" key="2">
    <source>
        <dbReference type="EMBL" id="QNN66527.1"/>
    </source>
</evidence>
<organism evidence="2 3">
    <name type="scientific">Sphingomonas lutea</name>
    <dbReference type="NCBI Taxonomy" id="1045317"/>
    <lineage>
        <taxon>Bacteria</taxon>
        <taxon>Pseudomonadati</taxon>
        <taxon>Pseudomonadota</taxon>
        <taxon>Alphaproteobacteria</taxon>
        <taxon>Sphingomonadales</taxon>
        <taxon>Sphingomonadaceae</taxon>
        <taxon>Sphingomonas</taxon>
    </lineage>
</organism>
<evidence type="ECO:0000313" key="3">
    <source>
        <dbReference type="Proteomes" id="UP000515971"/>
    </source>
</evidence>
<dbReference type="CDD" id="cd02440">
    <property type="entry name" value="AdoMet_MTases"/>
    <property type="match status" value="1"/>
</dbReference>
<dbReference type="SUPFAM" id="SSF53335">
    <property type="entry name" value="S-adenosyl-L-methionine-dependent methyltransferases"/>
    <property type="match status" value="1"/>
</dbReference>
<dbReference type="Proteomes" id="UP000515971">
    <property type="component" value="Chromosome"/>
</dbReference>
<sequence length="399" mass="44444">MKDVSTLVARQYEAFAYPQPFADLAEEISNGYSQVGDPSLYGPVLWPEGRPPGRLKILAAGCGTIQAAYAAFMNREDEVVGVDLSDASLGHERYLQERHGLSNLRLFKGDLIDVAATGQDFDVILCTGVLHHMADPGAGLAALRDVLAPGGVMVLMLYGQTVRTGVYMLQDAFRRIGIEQTTAGVAQVRRILKELPQRHYANDYVRAADELKHDTAVVDTFLHPQDRAYTVPQIFDLVEDAGLQFQNWVDNYLYWRNGAWGAGTAIADAVDPLPPREHWAAIEMLRQSAGMHTFTVRGVDTDLAIVDFDQGDWRGFVPHRGPGLFRKGPALFQRGYYQLKALDLEEFVIEAVDGRRSIGDIIGLPALADIPREERDLFGQRYFEHLWKLGHVMIALPPR</sequence>
<name>A0A7G9SFA2_9SPHN</name>
<protein>
    <submittedName>
        <fullName evidence="2">Class I SAM-dependent methyltransferase</fullName>
    </submittedName>
</protein>
<dbReference type="InterPro" id="IPR029063">
    <property type="entry name" value="SAM-dependent_MTases_sf"/>
</dbReference>
<dbReference type="GO" id="GO:0032259">
    <property type="term" value="P:methylation"/>
    <property type="evidence" value="ECO:0007669"/>
    <property type="project" value="UniProtKB-KW"/>
</dbReference>
<dbReference type="GO" id="GO:0008168">
    <property type="term" value="F:methyltransferase activity"/>
    <property type="evidence" value="ECO:0007669"/>
    <property type="project" value="UniProtKB-KW"/>
</dbReference>
<dbReference type="InterPro" id="IPR013217">
    <property type="entry name" value="Methyltransf_12"/>
</dbReference>
<dbReference type="RefSeq" id="WP_187537119.1">
    <property type="nucleotide sequence ID" value="NZ_BAABJT010000001.1"/>
</dbReference>
<keyword evidence="2" id="KW-0489">Methyltransferase</keyword>
<dbReference type="Pfam" id="PF08242">
    <property type="entry name" value="Methyltransf_12"/>
    <property type="match status" value="1"/>
</dbReference>
<gene>
    <name evidence="2" type="ORF">H9L13_07315</name>
</gene>
<feature type="domain" description="Methyltransferase type 12" evidence="1">
    <location>
        <begin position="59"/>
        <end position="152"/>
    </location>
</feature>
<dbReference type="PANTHER" id="PTHR43464">
    <property type="entry name" value="METHYLTRANSFERASE"/>
    <property type="match status" value="1"/>
</dbReference>
<dbReference type="KEGG" id="slut:H9L13_07315"/>
<keyword evidence="3" id="KW-1185">Reference proteome</keyword>
<dbReference type="AlphaFoldDB" id="A0A7G9SFA2"/>
<proteinExistence type="predicted"/>
<keyword evidence="2" id="KW-0808">Transferase</keyword>
<dbReference type="Gene3D" id="3.40.50.150">
    <property type="entry name" value="Vaccinia Virus protein VP39"/>
    <property type="match status" value="1"/>
</dbReference>
<evidence type="ECO:0000259" key="1">
    <source>
        <dbReference type="Pfam" id="PF08242"/>
    </source>
</evidence>
<dbReference type="EMBL" id="CP060718">
    <property type="protein sequence ID" value="QNN66527.1"/>
    <property type="molecule type" value="Genomic_DNA"/>
</dbReference>
<dbReference type="PANTHER" id="PTHR43464:SF94">
    <property type="entry name" value="MALONYL-[ACYL-CARRIER PROTEIN] O-METHYLTRANSFERASE"/>
    <property type="match status" value="1"/>
</dbReference>